<dbReference type="KEGG" id="qsa:O6P43_000731"/>
<name>A0AAD7VMH1_QUISA</name>
<reference evidence="1 2" key="1">
    <citation type="journal article" date="2023" name="Science">
        <title>Elucidation of the pathway for biosynthesis of saponin adjuvants from the soapbark tree.</title>
        <authorList>
            <person name="Reed J."/>
            <person name="Orme A."/>
            <person name="El-Demerdash A."/>
            <person name="Owen C."/>
            <person name="Martin L.B.B."/>
            <person name="Misra R.C."/>
            <person name="Kikuchi S."/>
            <person name="Rejzek M."/>
            <person name="Martin A.C."/>
            <person name="Harkess A."/>
            <person name="Leebens-Mack J."/>
            <person name="Louveau T."/>
            <person name="Stephenson M.J."/>
            <person name="Osbourn A."/>
        </authorList>
    </citation>
    <scope>NUCLEOTIDE SEQUENCE [LARGE SCALE GENOMIC DNA]</scope>
    <source>
        <strain evidence="1">S10</strain>
    </source>
</reference>
<keyword evidence="2" id="KW-1185">Reference proteome</keyword>
<dbReference type="EMBL" id="JARAOO010000001">
    <property type="protein sequence ID" value="KAJ7981471.1"/>
    <property type="molecule type" value="Genomic_DNA"/>
</dbReference>
<organism evidence="1 2">
    <name type="scientific">Quillaja saponaria</name>
    <name type="common">Soap bark tree</name>
    <dbReference type="NCBI Taxonomy" id="32244"/>
    <lineage>
        <taxon>Eukaryota</taxon>
        <taxon>Viridiplantae</taxon>
        <taxon>Streptophyta</taxon>
        <taxon>Embryophyta</taxon>
        <taxon>Tracheophyta</taxon>
        <taxon>Spermatophyta</taxon>
        <taxon>Magnoliopsida</taxon>
        <taxon>eudicotyledons</taxon>
        <taxon>Gunneridae</taxon>
        <taxon>Pentapetalae</taxon>
        <taxon>rosids</taxon>
        <taxon>fabids</taxon>
        <taxon>Fabales</taxon>
        <taxon>Quillajaceae</taxon>
        <taxon>Quillaja</taxon>
    </lineage>
</organism>
<accession>A0AAD7VMH1</accession>
<dbReference type="Proteomes" id="UP001163823">
    <property type="component" value="Chromosome 1"/>
</dbReference>
<gene>
    <name evidence="1" type="ORF">O6P43_000731</name>
</gene>
<sequence>MQKLWPYLDAWLVQYTDNPPDPPTSSCHITHPKKPPTCSPTLMAYSMIPHLKIRVLPIYIPSHIVVSSLLHDALSYINLVALMMGED</sequence>
<evidence type="ECO:0000313" key="1">
    <source>
        <dbReference type="EMBL" id="KAJ7981471.1"/>
    </source>
</evidence>
<dbReference type="AlphaFoldDB" id="A0AAD7VMH1"/>
<evidence type="ECO:0000313" key="2">
    <source>
        <dbReference type="Proteomes" id="UP001163823"/>
    </source>
</evidence>
<protein>
    <submittedName>
        <fullName evidence="1">Uncharacterized protein</fullName>
    </submittedName>
</protein>
<comment type="caution">
    <text evidence="1">The sequence shown here is derived from an EMBL/GenBank/DDBJ whole genome shotgun (WGS) entry which is preliminary data.</text>
</comment>
<proteinExistence type="predicted"/>